<organism evidence="2 3">
    <name type="scientific">Microthlaspi erraticum</name>
    <dbReference type="NCBI Taxonomy" id="1685480"/>
    <lineage>
        <taxon>Eukaryota</taxon>
        <taxon>Viridiplantae</taxon>
        <taxon>Streptophyta</taxon>
        <taxon>Embryophyta</taxon>
        <taxon>Tracheophyta</taxon>
        <taxon>Spermatophyta</taxon>
        <taxon>Magnoliopsida</taxon>
        <taxon>eudicotyledons</taxon>
        <taxon>Gunneridae</taxon>
        <taxon>Pentapetalae</taxon>
        <taxon>rosids</taxon>
        <taxon>malvids</taxon>
        <taxon>Brassicales</taxon>
        <taxon>Brassicaceae</taxon>
        <taxon>Coluteocarpeae</taxon>
        <taxon>Microthlaspi</taxon>
    </lineage>
</organism>
<dbReference type="InterPro" id="IPR050796">
    <property type="entry name" value="SCF_F-box_component"/>
</dbReference>
<dbReference type="PROSITE" id="PS50181">
    <property type="entry name" value="FBOX"/>
    <property type="match status" value="1"/>
</dbReference>
<name>A0A6D2KKF0_9BRAS</name>
<sequence length="430" mass="50135">MMITDLPMDLVEEIISKIPVKSMKGVQLTCTMWNTLSKSQILTKMHLGKAFAPAKEDESRIIMMIDEKIYLTSVFVNNDVKDFSAEKIGQLTCLEEQVKISNVCQCEGLLLCMLKGDDTRVVVWNPYLGQTRWIQLRRPHVPSGKTRHNMFSYGLGYENKMSGRSLKLLRFIDFSLFENKNEFLWYEIYDFESGLWTTLDVNPYWRVLTSGCGLSFKGNSYWCATKRNSESGWREYQYIDHIICFDYTRNRFGPLLRLPDRYDYVTLSCVREEKLAALCCRDDSDPYDFRIWITTLVEAGKVSWSKFLTFYQELHPDDIRFSFGGFYVDQVKKVAMLSGRRVDDQGSMLAKTVCIIRWNKYEGGADLEECTEESSWLKLVGSYVPSLVQVKEPKGGQRQKQSDLENFRYDEREFPSLYLRCKSLNPHFSV</sequence>
<proteinExistence type="predicted"/>
<dbReference type="InterPro" id="IPR001810">
    <property type="entry name" value="F-box_dom"/>
</dbReference>
<protein>
    <recommendedName>
        <fullName evidence="1">F-box domain-containing protein</fullName>
    </recommendedName>
</protein>
<dbReference type="SUPFAM" id="SSF81383">
    <property type="entry name" value="F-box domain"/>
    <property type="match status" value="1"/>
</dbReference>
<dbReference type="InterPro" id="IPR017451">
    <property type="entry name" value="F-box-assoc_interact_dom"/>
</dbReference>
<evidence type="ECO:0000313" key="2">
    <source>
        <dbReference type="EMBL" id="CAA7048158.1"/>
    </source>
</evidence>
<dbReference type="SUPFAM" id="SSF50965">
    <property type="entry name" value="Galactose oxidase, central domain"/>
    <property type="match status" value="1"/>
</dbReference>
<dbReference type="InterPro" id="IPR011043">
    <property type="entry name" value="Gal_Oxase/kelch_b-propeller"/>
</dbReference>
<dbReference type="NCBIfam" id="TIGR01640">
    <property type="entry name" value="F_box_assoc_1"/>
    <property type="match status" value="1"/>
</dbReference>
<dbReference type="InterPro" id="IPR006527">
    <property type="entry name" value="F-box-assoc_dom_typ1"/>
</dbReference>
<dbReference type="AlphaFoldDB" id="A0A6D2KKF0"/>
<dbReference type="Pfam" id="PF00646">
    <property type="entry name" value="F-box"/>
    <property type="match status" value="1"/>
</dbReference>
<dbReference type="Proteomes" id="UP000467841">
    <property type="component" value="Unassembled WGS sequence"/>
</dbReference>
<reference evidence="2" key="1">
    <citation type="submission" date="2020-01" db="EMBL/GenBank/DDBJ databases">
        <authorList>
            <person name="Mishra B."/>
        </authorList>
    </citation>
    <scope>NUCLEOTIDE SEQUENCE [LARGE SCALE GENOMIC DNA]</scope>
</reference>
<dbReference type="PANTHER" id="PTHR31672:SF13">
    <property type="entry name" value="F-BOX PROTEIN CPR30-LIKE"/>
    <property type="match status" value="1"/>
</dbReference>
<keyword evidence="3" id="KW-1185">Reference proteome</keyword>
<dbReference type="EMBL" id="CACVBM020001385">
    <property type="protein sequence ID" value="CAA7048158.1"/>
    <property type="molecule type" value="Genomic_DNA"/>
</dbReference>
<feature type="domain" description="F-box" evidence="1">
    <location>
        <begin position="1"/>
        <end position="45"/>
    </location>
</feature>
<evidence type="ECO:0000259" key="1">
    <source>
        <dbReference type="PROSITE" id="PS50181"/>
    </source>
</evidence>
<comment type="caution">
    <text evidence="2">The sequence shown here is derived from an EMBL/GenBank/DDBJ whole genome shotgun (WGS) entry which is preliminary data.</text>
</comment>
<dbReference type="InterPro" id="IPR036047">
    <property type="entry name" value="F-box-like_dom_sf"/>
</dbReference>
<accession>A0A6D2KKF0</accession>
<evidence type="ECO:0000313" key="3">
    <source>
        <dbReference type="Proteomes" id="UP000467841"/>
    </source>
</evidence>
<dbReference type="Pfam" id="PF07734">
    <property type="entry name" value="FBA_1"/>
    <property type="match status" value="1"/>
</dbReference>
<gene>
    <name evidence="2" type="ORF">MERR_LOCUS35393</name>
</gene>
<dbReference type="PANTHER" id="PTHR31672">
    <property type="entry name" value="BNACNNG10540D PROTEIN"/>
    <property type="match status" value="1"/>
</dbReference>